<feature type="region of interest" description="Disordered" evidence="7">
    <location>
        <begin position="61"/>
        <end position="109"/>
    </location>
</feature>
<dbReference type="PROSITE" id="PS50217">
    <property type="entry name" value="BZIP"/>
    <property type="match status" value="1"/>
</dbReference>
<accession>A0A453NJ71</accession>
<dbReference type="CDD" id="cd14702">
    <property type="entry name" value="bZIP_plant_GBF1"/>
    <property type="match status" value="1"/>
</dbReference>
<dbReference type="EnsemblPlants" id="AET6Gv20395200.5">
    <property type="protein sequence ID" value="AET6Gv20395200.5"/>
    <property type="gene ID" value="AET6Gv20395200"/>
</dbReference>
<dbReference type="AlphaFoldDB" id="A0A453NJ71"/>
<reference evidence="9" key="5">
    <citation type="journal article" date="2021" name="G3 (Bethesda)">
        <title>Aegilops tauschii genome assembly Aet v5.0 features greater sequence contiguity and improved annotation.</title>
        <authorList>
            <person name="Wang L."/>
            <person name="Zhu T."/>
            <person name="Rodriguez J.C."/>
            <person name="Deal K.R."/>
            <person name="Dubcovsky J."/>
            <person name="McGuire P.E."/>
            <person name="Lux T."/>
            <person name="Spannagl M."/>
            <person name="Mayer K.F.X."/>
            <person name="Baldrich P."/>
            <person name="Meyers B.C."/>
            <person name="Huo N."/>
            <person name="Gu Y.Q."/>
            <person name="Zhou H."/>
            <person name="Devos K.M."/>
            <person name="Bennetzen J.L."/>
            <person name="Unver T."/>
            <person name="Budak H."/>
            <person name="Gulick P.J."/>
            <person name="Galiba G."/>
            <person name="Kalapos B."/>
            <person name="Nelson D.R."/>
            <person name="Li P."/>
            <person name="You F.M."/>
            <person name="Luo M.C."/>
            <person name="Dvorak J."/>
        </authorList>
    </citation>
    <scope>NUCLEOTIDE SEQUENCE [LARGE SCALE GENOMIC DNA]</scope>
    <source>
        <strain evidence="9">cv. AL8/78</strain>
    </source>
</reference>
<reference evidence="9" key="3">
    <citation type="journal article" date="2017" name="Nature">
        <title>Genome sequence of the progenitor of the wheat D genome Aegilops tauschii.</title>
        <authorList>
            <person name="Luo M.C."/>
            <person name="Gu Y.Q."/>
            <person name="Puiu D."/>
            <person name="Wang H."/>
            <person name="Twardziok S.O."/>
            <person name="Deal K.R."/>
            <person name="Huo N."/>
            <person name="Zhu T."/>
            <person name="Wang L."/>
            <person name="Wang Y."/>
            <person name="McGuire P.E."/>
            <person name="Liu S."/>
            <person name="Long H."/>
            <person name="Ramasamy R.K."/>
            <person name="Rodriguez J.C."/>
            <person name="Van S.L."/>
            <person name="Yuan L."/>
            <person name="Wang Z."/>
            <person name="Xia Z."/>
            <person name="Xiao L."/>
            <person name="Anderson O.D."/>
            <person name="Ouyang S."/>
            <person name="Liang Y."/>
            <person name="Zimin A.V."/>
            <person name="Pertea G."/>
            <person name="Qi P."/>
            <person name="Bennetzen J.L."/>
            <person name="Dai X."/>
            <person name="Dawson M.W."/>
            <person name="Muller H.G."/>
            <person name="Kugler K."/>
            <person name="Rivarola-Duarte L."/>
            <person name="Spannagl M."/>
            <person name="Mayer K.F.X."/>
            <person name="Lu F.H."/>
            <person name="Bevan M.W."/>
            <person name="Leroy P."/>
            <person name="Li P."/>
            <person name="You F.M."/>
            <person name="Sun Q."/>
            <person name="Liu Z."/>
            <person name="Lyons E."/>
            <person name="Wicker T."/>
            <person name="Salzberg S.L."/>
            <person name="Devos K.M."/>
            <person name="Dvorak J."/>
        </authorList>
    </citation>
    <scope>NUCLEOTIDE SEQUENCE [LARGE SCALE GENOMIC DNA]</scope>
    <source>
        <strain evidence="9">cv. AL8/78</strain>
    </source>
</reference>
<dbReference type="Gene3D" id="1.20.5.170">
    <property type="match status" value="1"/>
</dbReference>
<evidence type="ECO:0000256" key="6">
    <source>
        <dbReference type="ARBA" id="ARBA00023242"/>
    </source>
</evidence>
<dbReference type="InterPro" id="IPR044168">
    <property type="entry name" value="RISBZ3/4/5"/>
</dbReference>
<dbReference type="Pfam" id="PF00170">
    <property type="entry name" value="bZIP_1"/>
    <property type="match status" value="1"/>
</dbReference>
<evidence type="ECO:0000256" key="1">
    <source>
        <dbReference type="ARBA" id="ARBA00004123"/>
    </source>
</evidence>
<evidence type="ECO:0000256" key="2">
    <source>
        <dbReference type="ARBA" id="ARBA00007163"/>
    </source>
</evidence>
<dbReference type="Proteomes" id="UP000015105">
    <property type="component" value="Chromosome 6D"/>
</dbReference>
<dbReference type="InterPro" id="IPR046347">
    <property type="entry name" value="bZIP_sf"/>
</dbReference>
<feature type="compositionally biased region" description="Basic and acidic residues" evidence="7">
    <location>
        <begin position="7"/>
        <end position="19"/>
    </location>
</feature>
<evidence type="ECO:0000313" key="10">
    <source>
        <dbReference type="Proteomes" id="UP000015105"/>
    </source>
</evidence>
<reference evidence="10" key="2">
    <citation type="journal article" date="2017" name="Nat. Plants">
        <title>The Aegilops tauschii genome reveals multiple impacts of transposons.</title>
        <authorList>
            <person name="Zhao G."/>
            <person name="Zou C."/>
            <person name="Li K."/>
            <person name="Wang K."/>
            <person name="Li T."/>
            <person name="Gao L."/>
            <person name="Zhang X."/>
            <person name="Wang H."/>
            <person name="Yang Z."/>
            <person name="Liu X."/>
            <person name="Jiang W."/>
            <person name="Mao L."/>
            <person name="Kong X."/>
            <person name="Jiao Y."/>
            <person name="Jia J."/>
        </authorList>
    </citation>
    <scope>NUCLEOTIDE SEQUENCE [LARGE SCALE GENOMIC DNA]</scope>
    <source>
        <strain evidence="10">cv. AL8/78</strain>
    </source>
</reference>
<dbReference type="InterPro" id="IPR045314">
    <property type="entry name" value="bZIP_plant_GBF1"/>
</dbReference>
<reference evidence="9" key="4">
    <citation type="submission" date="2019-03" db="UniProtKB">
        <authorList>
            <consortium name="EnsemblPlants"/>
        </authorList>
    </citation>
    <scope>IDENTIFICATION</scope>
</reference>
<dbReference type="SMART" id="SM00338">
    <property type="entry name" value="BRLZ"/>
    <property type="match status" value="1"/>
</dbReference>
<dbReference type="STRING" id="200361.A0A453NJ71"/>
<dbReference type="InterPro" id="IPR004827">
    <property type="entry name" value="bZIP"/>
</dbReference>
<protein>
    <recommendedName>
        <fullName evidence="8">BZIP domain-containing protein</fullName>
    </recommendedName>
</protein>
<evidence type="ECO:0000313" key="9">
    <source>
        <dbReference type="EnsemblPlants" id="AET6Gv20395200.5"/>
    </source>
</evidence>
<name>A0A453NJ71_AEGTS</name>
<dbReference type="PROSITE" id="PS00036">
    <property type="entry name" value="BZIP_BASIC"/>
    <property type="match status" value="1"/>
</dbReference>
<keyword evidence="10" id="KW-1185">Reference proteome</keyword>
<comment type="subcellular location">
    <subcellularLocation>
        <location evidence="1">Nucleus</location>
    </subcellularLocation>
</comment>
<dbReference type="GO" id="GO:0003677">
    <property type="term" value="F:DNA binding"/>
    <property type="evidence" value="ECO:0007669"/>
    <property type="project" value="UniProtKB-KW"/>
</dbReference>
<evidence type="ECO:0000256" key="3">
    <source>
        <dbReference type="ARBA" id="ARBA00023015"/>
    </source>
</evidence>
<evidence type="ECO:0000256" key="4">
    <source>
        <dbReference type="ARBA" id="ARBA00023125"/>
    </source>
</evidence>
<evidence type="ECO:0000259" key="8">
    <source>
        <dbReference type="PROSITE" id="PS50217"/>
    </source>
</evidence>
<feature type="region of interest" description="Disordered" evidence="7">
    <location>
        <begin position="1"/>
        <end position="31"/>
    </location>
</feature>
<dbReference type="GO" id="GO:0005634">
    <property type="term" value="C:nucleus"/>
    <property type="evidence" value="ECO:0007669"/>
    <property type="project" value="UniProtKB-SubCell"/>
</dbReference>
<sequence>RSSGRVVDIRKNASDRRAEPLSTPDFTPSSQPATFPSLWFFSIRLIDRSIDRRKELFLQRSASPRHLPSKSTGRRRHVPEHPPDSSSATQLSSLPHSPRSERASERSAMKKCASELELEAFIRGRGLAAEQKPGSAAAGANGPYGLFSAADLSSAFGFADSALNGTIQNHLWPQSPNLGARHPAVSTTIESQSSFYAASPTSATNLSIKESQAFGGTSGSDSDSESMFDDGGLCDNGTNPTDVKRMRRMVSNRESARRSRKRKQAHLVELETQVDQLRGDNASIFKQLTDANQQFTTAVTDNRILKSDVEALRVKVKLAEDMVARGAMSCGLGHLGLSPAALNPCRVPDVLAGLDFLPGGADDACFGSLSPAEQVQSSPMQSMASLESLEHSSRMQHGGGADAVDVWGWDSSSNGAMSK</sequence>
<dbReference type="GO" id="GO:0003700">
    <property type="term" value="F:DNA-binding transcription factor activity"/>
    <property type="evidence" value="ECO:0007669"/>
    <property type="project" value="InterPro"/>
</dbReference>
<dbReference type="Gramene" id="AET6Gv20395200.5">
    <property type="protein sequence ID" value="AET6Gv20395200.5"/>
    <property type="gene ID" value="AET6Gv20395200"/>
</dbReference>
<keyword evidence="6" id="KW-0539">Nucleus</keyword>
<proteinExistence type="inferred from homology"/>
<feature type="compositionally biased region" description="Polar residues" evidence="7">
    <location>
        <begin position="84"/>
        <end position="95"/>
    </location>
</feature>
<dbReference type="FunFam" id="1.20.5.170:FF:000020">
    <property type="entry name" value="BZIP transcription factor"/>
    <property type="match status" value="1"/>
</dbReference>
<evidence type="ECO:0000256" key="7">
    <source>
        <dbReference type="SAM" id="MobiDB-lite"/>
    </source>
</evidence>
<keyword evidence="5" id="KW-0804">Transcription</keyword>
<feature type="domain" description="BZIP" evidence="8">
    <location>
        <begin position="242"/>
        <end position="294"/>
    </location>
</feature>
<feature type="region of interest" description="Disordered" evidence="7">
    <location>
        <begin position="210"/>
        <end position="264"/>
    </location>
</feature>
<dbReference type="PANTHER" id="PTHR47693">
    <property type="entry name" value="BZIP TRANSCRIPTION FACTOR RISBZ3-RELATED"/>
    <property type="match status" value="1"/>
</dbReference>
<reference evidence="10" key="1">
    <citation type="journal article" date="2014" name="Science">
        <title>Ancient hybridizations among the ancestral genomes of bread wheat.</title>
        <authorList>
            <consortium name="International Wheat Genome Sequencing Consortium,"/>
            <person name="Marcussen T."/>
            <person name="Sandve S.R."/>
            <person name="Heier L."/>
            <person name="Spannagl M."/>
            <person name="Pfeifer M."/>
            <person name="Jakobsen K.S."/>
            <person name="Wulff B.B."/>
            <person name="Steuernagel B."/>
            <person name="Mayer K.F."/>
            <person name="Olsen O.A."/>
        </authorList>
    </citation>
    <scope>NUCLEOTIDE SEQUENCE [LARGE SCALE GENOMIC DNA]</scope>
    <source>
        <strain evidence="10">cv. AL8/78</strain>
    </source>
</reference>
<comment type="similarity">
    <text evidence="2">Belongs to the bZIP family.</text>
</comment>
<keyword evidence="3" id="KW-0805">Transcription regulation</keyword>
<evidence type="ECO:0000256" key="5">
    <source>
        <dbReference type="ARBA" id="ARBA00023163"/>
    </source>
</evidence>
<feature type="compositionally biased region" description="Basic and acidic residues" evidence="7">
    <location>
        <begin position="98"/>
        <end position="109"/>
    </location>
</feature>
<keyword evidence="4" id="KW-0238">DNA-binding</keyword>
<organism evidence="9 10">
    <name type="scientific">Aegilops tauschii subsp. strangulata</name>
    <name type="common">Goatgrass</name>
    <dbReference type="NCBI Taxonomy" id="200361"/>
    <lineage>
        <taxon>Eukaryota</taxon>
        <taxon>Viridiplantae</taxon>
        <taxon>Streptophyta</taxon>
        <taxon>Embryophyta</taxon>
        <taxon>Tracheophyta</taxon>
        <taxon>Spermatophyta</taxon>
        <taxon>Magnoliopsida</taxon>
        <taxon>Liliopsida</taxon>
        <taxon>Poales</taxon>
        <taxon>Poaceae</taxon>
        <taxon>BOP clade</taxon>
        <taxon>Pooideae</taxon>
        <taxon>Triticodae</taxon>
        <taxon>Triticeae</taxon>
        <taxon>Triticinae</taxon>
        <taxon>Aegilops</taxon>
    </lineage>
</organism>
<dbReference type="PANTHER" id="PTHR47693:SF1">
    <property type="entry name" value="BZIP TRANSCRIPTION FACTOR RISBZ3"/>
    <property type="match status" value="1"/>
</dbReference>
<dbReference type="SUPFAM" id="SSF57959">
    <property type="entry name" value="Leucine zipper domain"/>
    <property type="match status" value="1"/>
</dbReference>